<dbReference type="Proteomes" id="UP001458880">
    <property type="component" value="Unassembled WGS sequence"/>
</dbReference>
<dbReference type="AlphaFoldDB" id="A0AAW1JY55"/>
<organism evidence="1 2">
    <name type="scientific">Popillia japonica</name>
    <name type="common">Japanese beetle</name>
    <dbReference type="NCBI Taxonomy" id="7064"/>
    <lineage>
        <taxon>Eukaryota</taxon>
        <taxon>Metazoa</taxon>
        <taxon>Ecdysozoa</taxon>
        <taxon>Arthropoda</taxon>
        <taxon>Hexapoda</taxon>
        <taxon>Insecta</taxon>
        <taxon>Pterygota</taxon>
        <taxon>Neoptera</taxon>
        <taxon>Endopterygota</taxon>
        <taxon>Coleoptera</taxon>
        <taxon>Polyphaga</taxon>
        <taxon>Scarabaeiformia</taxon>
        <taxon>Scarabaeidae</taxon>
        <taxon>Rutelinae</taxon>
        <taxon>Popillia</taxon>
    </lineage>
</organism>
<accession>A0AAW1JY55</accession>
<evidence type="ECO:0000313" key="2">
    <source>
        <dbReference type="Proteomes" id="UP001458880"/>
    </source>
</evidence>
<comment type="caution">
    <text evidence="1">The sequence shown here is derived from an EMBL/GenBank/DDBJ whole genome shotgun (WGS) entry which is preliminary data.</text>
</comment>
<reference evidence="1 2" key="1">
    <citation type="journal article" date="2024" name="BMC Genomics">
        <title>De novo assembly and annotation of Popillia japonica's genome with initial clues to its potential as an invasive pest.</title>
        <authorList>
            <person name="Cucini C."/>
            <person name="Boschi S."/>
            <person name="Funari R."/>
            <person name="Cardaioli E."/>
            <person name="Iannotti N."/>
            <person name="Marturano G."/>
            <person name="Paoli F."/>
            <person name="Bruttini M."/>
            <person name="Carapelli A."/>
            <person name="Frati F."/>
            <person name="Nardi F."/>
        </authorList>
    </citation>
    <scope>NUCLEOTIDE SEQUENCE [LARGE SCALE GENOMIC DNA]</scope>
    <source>
        <strain evidence="1">DMR45628</strain>
    </source>
</reference>
<proteinExistence type="predicted"/>
<gene>
    <name evidence="1" type="ORF">QE152_g26466</name>
</gene>
<sequence length="96" mass="11047">MKQQEVESVVMVKVTYFLSPPCLKGHQPSLNHHQALKRQVLSSEGGTEEYHRDLVCCSFGTLMQAKDTALLLRQHLSHAARKTWPMLQNGYWLRLN</sequence>
<dbReference type="EMBL" id="JASPKY010000304">
    <property type="protein sequence ID" value="KAK9709698.1"/>
    <property type="molecule type" value="Genomic_DNA"/>
</dbReference>
<protein>
    <submittedName>
        <fullName evidence="1">Uncharacterized protein</fullName>
    </submittedName>
</protein>
<keyword evidence="2" id="KW-1185">Reference proteome</keyword>
<evidence type="ECO:0000313" key="1">
    <source>
        <dbReference type="EMBL" id="KAK9709698.1"/>
    </source>
</evidence>
<name>A0AAW1JY55_POPJA</name>